<keyword evidence="1" id="KW-0812">Transmembrane</keyword>
<dbReference type="HOGENOM" id="CLU_044614_8_1_1"/>
<feature type="transmembrane region" description="Helical" evidence="1">
    <location>
        <begin position="44"/>
        <end position="71"/>
    </location>
</feature>
<evidence type="ECO:0000313" key="3">
    <source>
        <dbReference type="Proteomes" id="UP000027222"/>
    </source>
</evidence>
<keyword evidence="1" id="KW-0472">Membrane</keyword>
<feature type="transmembrane region" description="Helical" evidence="1">
    <location>
        <begin position="192"/>
        <end position="217"/>
    </location>
</feature>
<reference evidence="3" key="1">
    <citation type="journal article" date="2014" name="Proc. Natl. Acad. Sci. U.S.A.">
        <title>Extensive sampling of basidiomycete genomes demonstrates inadequacy of the white-rot/brown-rot paradigm for wood decay fungi.</title>
        <authorList>
            <person name="Riley R."/>
            <person name="Salamov A.A."/>
            <person name="Brown D.W."/>
            <person name="Nagy L.G."/>
            <person name="Floudas D."/>
            <person name="Held B.W."/>
            <person name="Levasseur A."/>
            <person name="Lombard V."/>
            <person name="Morin E."/>
            <person name="Otillar R."/>
            <person name="Lindquist E.A."/>
            <person name="Sun H."/>
            <person name="LaButti K.M."/>
            <person name="Schmutz J."/>
            <person name="Jabbour D."/>
            <person name="Luo H."/>
            <person name="Baker S.E."/>
            <person name="Pisabarro A.G."/>
            <person name="Walton J.D."/>
            <person name="Blanchette R.A."/>
            <person name="Henrissat B."/>
            <person name="Martin F."/>
            <person name="Cullen D."/>
            <person name="Hibbett D.S."/>
            <person name="Grigoriev I.V."/>
        </authorList>
    </citation>
    <scope>NUCLEOTIDE SEQUENCE [LARGE SCALE GENOMIC DNA]</scope>
    <source>
        <strain evidence="3">CBS 339.88</strain>
    </source>
</reference>
<dbReference type="EMBL" id="KL142405">
    <property type="protein sequence ID" value="KDR68914.1"/>
    <property type="molecule type" value="Genomic_DNA"/>
</dbReference>
<dbReference type="Proteomes" id="UP000027222">
    <property type="component" value="Unassembled WGS sequence"/>
</dbReference>
<organism evidence="2 3">
    <name type="scientific">Galerina marginata (strain CBS 339.88)</name>
    <dbReference type="NCBI Taxonomy" id="685588"/>
    <lineage>
        <taxon>Eukaryota</taxon>
        <taxon>Fungi</taxon>
        <taxon>Dikarya</taxon>
        <taxon>Basidiomycota</taxon>
        <taxon>Agaricomycotina</taxon>
        <taxon>Agaricomycetes</taxon>
        <taxon>Agaricomycetidae</taxon>
        <taxon>Agaricales</taxon>
        <taxon>Agaricineae</taxon>
        <taxon>Strophariaceae</taxon>
        <taxon>Galerina</taxon>
    </lineage>
</organism>
<keyword evidence="1" id="KW-1133">Transmembrane helix</keyword>
<keyword evidence="3" id="KW-1185">Reference proteome</keyword>
<dbReference type="AlphaFoldDB" id="A0A067SMJ0"/>
<proteinExistence type="predicted"/>
<evidence type="ECO:0000256" key="1">
    <source>
        <dbReference type="SAM" id="Phobius"/>
    </source>
</evidence>
<evidence type="ECO:0000313" key="2">
    <source>
        <dbReference type="EMBL" id="KDR68914.1"/>
    </source>
</evidence>
<sequence>MTNLSNSEAGFLGVVLESIFYGGYAIIFALYLNISRSKGSGSRLVYPLSAMFILCTCFICLDFTQAFLIIFRGTDFNHRVANDMNLATSTIYSIVDATSQGVLIYRCWIMWGKNLFIVILPSLLTLVSFVTSIILVGTEQIVDTPVWFFPMGTASFSISLSVNTIVTALLIWKLVQAHGEVPAGKGKHNLRLLISMLIESGMLTFVSQLTWVVLFQIQNNGLSAWGSPLTMIYGITPTVVLVRVSMGRSNNQMNTTAVHSSMHFTRTRMGDNSDISTTVQITTGEQDDLETGYRARLDKSTENLEKNSY</sequence>
<feature type="transmembrane region" description="Helical" evidence="1">
    <location>
        <begin position="12"/>
        <end position="32"/>
    </location>
</feature>
<feature type="transmembrane region" description="Helical" evidence="1">
    <location>
        <begin position="223"/>
        <end position="244"/>
    </location>
</feature>
<feature type="transmembrane region" description="Helical" evidence="1">
    <location>
        <begin position="115"/>
        <end position="135"/>
    </location>
</feature>
<dbReference type="OrthoDB" id="3341077at2759"/>
<feature type="transmembrane region" description="Helical" evidence="1">
    <location>
        <begin position="147"/>
        <end position="172"/>
    </location>
</feature>
<name>A0A067SMJ0_GALM3</name>
<accession>A0A067SMJ0</accession>
<protein>
    <submittedName>
        <fullName evidence="2">Uncharacterized protein</fullName>
    </submittedName>
</protein>
<gene>
    <name evidence="2" type="ORF">GALMADRAFT_145933</name>
</gene>